<dbReference type="EMBL" id="AAKGZA010000051">
    <property type="protein sequence ID" value="ECR6698264.1"/>
    <property type="molecule type" value="Genomic_DNA"/>
</dbReference>
<dbReference type="InterPro" id="IPR009057">
    <property type="entry name" value="Homeodomain-like_sf"/>
</dbReference>
<keyword evidence="3" id="KW-0804">Transcription</keyword>
<evidence type="ECO:0000256" key="1">
    <source>
        <dbReference type="ARBA" id="ARBA00023015"/>
    </source>
</evidence>
<dbReference type="PRINTS" id="PR00032">
    <property type="entry name" value="HTHARAC"/>
</dbReference>
<dbReference type="PANTHER" id="PTHR47504">
    <property type="entry name" value="RIGHT ORIGIN-BINDING PROTEIN"/>
    <property type="match status" value="1"/>
</dbReference>
<dbReference type="PROSITE" id="PS00041">
    <property type="entry name" value="HTH_ARAC_FAMILY_1"/>
    <property type="match status" value="1"/>
</dbReference>
<keyword evidence="2" id="KW-0238">DNA-binding</keyword>
<proteinExistence type="predicted"/>
<evidence type="ECO:0000313" key="5">
    <source>
        <dbReference type="EMBL" id="ECR6698264.1"/>
    </source>
</evidence>
<dbReference type="AlphaFoldDB" id="A0A5Z3BCT7"/>
<name>A0A5Z3BCT7_SALER</name>
<evidence type="ECO:0000256" key="3">
    <source>
        <dbReference type="ARBA" id="ARBA00023163"/>
    </source>
</evidence>
<dbReference type="SUPFAM" id="SSF46689">
    <property type="entry name" value="Homeodomain-like"/>
    <property type="match status" value="1"/>
</dbReference>
<keyword evidence="1" id="KW-0805">Transcription regulation</keyword>
<dbReference type="Pfam" id="PF12833">
    <property type="entry name" value="HTH_18"/>
    <property type="match status" value="1"/>
</dbReference>
<dbReference type="GO" id="GO:0003700">
    <property type="term" value="F:DNA-binding transcription factor activity"/>
    <property type="evidence" value="ECO:0007669"/>
    <property type="project" value="InterPro"/>
</dbReference>
<evidence type="ECO:0000259" key="4">
    <source>
        <dbReference type="PROSITE" id="PS01124"/>
    </source>
</evidence>
<reference evidence="5" key="1">
    <citation type="submission" date="2019-09" db="EMBL/GenBank/DDBJ databases">
        <authorList>
            <consortium name="PulseNet: The National Subtyping Network for Foodborne Disease Surveillance"/>
            <person name="Tarr C.L."/>
            <person name="Trees E."/>
            <person name="Katz L.S."/>
            <person name="Carleton-Romer H.A."/>
            <person name="Stroika S."/>
            <person name="Kucerova Z."/>
            <person name="Roache K.F."/>
            <person name="Sabol A.L."/>
            <person name="Besser J."/>
            <person name="Gerner-Smidt P."/>
        </authorList>
    </citation>
    <scope>NUCLEOTIDE SEQUENCE</scope>
    <source>
        <strain evidence="5">PNUSAS096589</strain>
    </source>
</reference>
<feature type="non-terminal residue" evidence="5">
    <location>
        <position position="174"/>
    </location>
</feature>
<sequence length="174" mass="20534">MKDTIKNYIINQIEQRIYDNDVVNNLARMTGYCRRTIENIFFNEYKMSIGGYLHRRRMTRAALMLRMTRLSVIEISEKLNYYSSQNFSRAFKSYFGKTPTGYRNSELWDNQQLQIPLVTAYPELDLHIIELEKDIYICGEESDYKTHYIKSDSNGFVKNINESVQCFLGKGEST</sequence>
<accession>A0A5Z3BCT7</accession>
<dbReference type="PROSITE" id="PS01124">
    <property type="entry name" value="HTH_ARAC_FAMILY_2"/>
    <property type="match status" value="1"/>
</dbReference>
<comment type="caution">
    <text evidence="5">The sequence shown here is derived from an EMBL/GenBank/DDBJ whole genome shotgun (WGS) entry which is preliminary data.</text>
</comment>
<dbReference type="GO" id="GO:0043565">
    <property type="term" value="F:sequence-specific DNA binding"/>
    <property type="evidence" value="ECO:0007669"/>
    <property type="project" value="InterPro"/>
</dbReference>
<evidence type="ECO:0000256" key="2">
    <source>
        <dbReference type="ARBA" id="ARBA00023125"/>
    </source>
</evidence>
<protein>
    <submittedName>
        <fullName evidence="5">Helix-turn-helix transcriptional regulator</fullName>
    </submittedName>
</protein>
<dbReference type="SMART" id="SM00342">
    <property type="entry name" value="HTH_ARAC"/>
    <property type="match status" value="1"/>
</dbReference>
<dbReference type="PANTHER" id="PTHR47504:SF3">
    <property type="entry name" value="HTH-TYPE TRANSCRIPTIONAL REGULATOR YKGA-RELATED"/>
    <property type="match status" value="1"/>
</dbReference>
<feature type="domain" description="HTH araC/xylS-type" evidence="4">
    <location>
        <begin position="3"/>
        <end position="105"/>
    </location>
</feature>
<dbReference type="InterPro" id="IPR050959">
    <property type="entry name" value="MarA-like"/>
</dbReference>
<dbReference type="InterPro" id="IPR018062">
    <property type="entry name" value="HTH_AraC-typ_CS"/>
</dbReference>
<gene>
    <name evidence="5" type="ORF">F2A58_24290</name>
</gene>
<dbReference type="InterPro" id="IPR018060">
    <property type="entry name" value="HTH_AraC"/>
</dbReference>
<dbReference type="InterPro" id="IPR020449">
    <property type="entry name" value="Tscrpt_reg_AraC-type_HTH"/>
</dbReference>
<organism evidence="5">
    <name type="scientific">Salmonella enterica</name>
    <name type="common">Salmonella choleraesuis</name>
    <dbReference type="NCBI Taxonomy" id="28901"/>
    <lineage>
        <taxon>Bacteria</taxon>
        <taxon>Pseudomonadati</taxon>
        <taxon>Pseudomonadota</taxon>
        <taxon>Gammaproteobacteria</taxon>
        <taxon>Enterobacterales</taxon>
        <taxon>Enterobacteriaceae</taxon>
        <taxon>Salmonella</taxon>
    </lineage>
</organism>
<dbReference type="Gene3D" id="1.10.10.60">
    <property type="entry name" value="Homeodomain-like"/>
    <property type="match status" value="1"/>
</dbReference>